<evidence type="ECO:0000313" key="3">
    <source>
        <dbReference type="Proteomes" id="UP000017548"/>
    </source>
</evidence>
<evidence type="ECO:0000259" key="1">
    <source>
        <dbReference type="Pfam" id="PF00535"/>
    </source>
</evidence>
<keyword evidence="2" id="KW-0808">Transferase</keyword>
<dbReference type="EMBL" id="AXZL01000066">
    <property type="protein sequence ID" value="ESE41262.1"/>
    <property type="molecule type" value="Genomic_DNA"/>
</dbReference>
<sequence>MKVSIITACYNSSATIVDTLKSLEQQTYTNIEYIIVDGASKDNTLEVIQDNCTRVAKIISEPDRGIYDALNKGIAAATGDIVGFLHSDDLFASPHIVQNIVDCFQQNNVDAVYGDLEYVDKTDTSKIVRLWRSGVYERKQLANGWMPPHPTFYMKRELYSKFGFFDLNFKIAADYDSILRYLWVNKITLAYISNVLIKMRVGGASNRSLKNIYLKSKEDIFALKKNGVFWPKALLFKNLSKIPQFFMR</sequence>
<dbReference type="SUPFAM" id="SSF53448">
    <property type="entry name" value="Nucleotide-diphospho-sugar transferases"/>
    <property type="match status" value="1"/>
</dbReference>
<name>A0ABP2Z6F0_9GAMM</name>
<dbReference type="Pfam" id="PF00535">
    <property type="entry name" value="Glycos_transf_2"/>
    <property type="match status" value="1"/>
</dbReference>
<keyword evidence="3" id="KW-1185">Reference proteome</keyword>
<gene>
    <name evidence="2" type="ORF">SHD_2172</name>
</gene>
<dbReference type="InterPro" id="IPR029044">
    <property type="entry name" value="Nucleotide-diphossugar_trans"/>
</dbReference>
<dbReference type="PANTHER" id="PTHR22916:SF3">
    <property type="entry name" value="UDP-GLCNAC:BETAGAL BETA-1,3-N-ACETYLGLUCOSAMINYLTRANSFERASE-LIKE PROTEIN 1"/>
    <property type="match status" value="1"/>
</dbReference>
<dbReference type="PANTHER" id="PTHR22916">
    <property type="entry name" value="GLYCOSYLTRANSFERASE"/>
    <property type="match status" value="1"/>
</dbReference>
<dbReference type="GO" id="GO:0016740">
    <property type="term" value="F:transferase activity"/>
    <property type="evidence" value="ECO:0007669"/>
    <property type="project" value="UniProtKB-KW"/>
</dbReference>
<protein>
    <submittedName>
        <fullName evidence="2">Glycosyl transferase 2 family protein</fullName>
    </submittedName>
</protein>
<proteinExistence type="predicted"/>
<feature type="domain" description="Glycosyltransferase 2-like" evidence="1">
    <location>
        <begin position="4"/>
        <end position="152"/>
    </location>
</feature>
<accession>A0ABP2Z6F0</accession>
<organism evidence="2 3">
    <name type="scientific">Shewanella decolorationis S12</name>
    <dbReference type="NCBI Taxonomy" id="1353536"/>
    <lineage>
        <taxon>Bacteria</taxon>
        <taxon>Pseudomonadati</taxon>
        <taxon>Pseudomonadota</taxon>
        <taxon>Gammaproteobacteria</taxon>
        <taxon>Alteromonadales</taxon>
        <taxon>Shewanellaceae</taxon>
        <taxon>Shewanella</taxon>
    </lineage>
</organism>
<dbReference type="InterPro" id="IPR001173">
    <property type="entry name" value="Glyco_trans_2-like"/>
</dbReference>
<dbReference type="Proteomes" id="UP000017548">
    <property type="component" value="Unassembled WGS sequence"/>
</dbReference>
<evidence type="ECO:0000313" key="2">
    <source>
        <dbReference type="EMBL" id="ESE41262.1"/>
    </source>
</evidence>
<dbReference type="CDD" id="cd06433">
    <property type="entry name" value="GT_2_WfgS_like"/>
    <property type="match status" value="1"/>
</dbReference>
<dbReference type="Gene3D" id="3.90.550.10">
    <property type="entry name" value="Spore Coat Polysaccharide Biosynthesis Protein SpsA, Chain A"/>
    <property type="match status" value="1"/>
</dbReference>
<comment type="caution">
    <text evidence="2">The sequence shown here is derived from an EMBL/GenBank/DDBJ whole genome shotgun (WGS) entry which is preliminary data.</text>
</comment>
<reference evidence="2 3" key="1">
    <citation type="journal article" date="2013" name="Genome Announc.">
        <title>Draft Genome Sequence of Shewanella decolorationis S12, a Dye-Degrading Bacterium Isolated from a Wastewater Treatment Plant.</title>
        <authorList>
            <person name="Xu M."/>
            <person name="Fang Y."/>
            <person name="Liu J."/>
            <person name="Chen X."/>
            <person name="Sun G."/>
            <person name="Guo J."/>
            <person name="Hua Z."/>
            <person name="Tu Q."/>
            <person name="Wu L."/>
            <person name="Zhou J."/>
            <person name="Liu X."/>
        </authorList>
    </citation>
    <scope>NUCLEOTIDE SEQUENCE [LARGE SCALE GENOMIC DNA]</scope>
    <source>
        <strain evidence="2 3">S12</strain>
    </source>
</reference>
<dbReference type="RefSeq" id="WP_023267177.1">
    <property type="nucleotide sequence ID" value="NZ_AXZL01000066.1"/>
</dbReference>